<dbReference type="InterPro" id="IPR032696">
    <property type="entry name" value="SQ_cyclase_C"/>
</dbReference>
<keyword evidence="3" id="KW-0413">Isomerase</keyword>
<evidence type="ECO:0000259" key="6">
    <source>
        <dbReference type="Pfam" id="PF13249"/>
    </source>
</evidence>
<dbReference type="GO" id="GO:0016104">
    <property type="term" value="P:triterpenoid biosynthetic process"/>
    <property type="evidence" value="ECO:0007669"/>
    <property type="project" value="InterPro"/>
</dbReference>
<dbReference type="InterPro" id="IPR008930">
    <property type="entry name" value="Terpenoid_cyclase/PrenylTrfase"/>
</dbReference>
<evidence type="ECO:0008006" key="9">
    <source>
        <dbReference type="Google" id="ProtNLM"/>
    </source>
</evidence>
<dbReference type="InterPro" id="IPR032697">
    <property type="entry name" value="SQ_cyclase_N"/>
</dbReference>
<organism evidence="7 8">
    <name type="scientific">Malus domestica</name>
    <name type="common">Apple</name>
    <name type="synonym">Pyrus malus</name>
    <dbReference type="NCBI Taxonomy" id="3750"/>
    <lineage>
        <taxon>Eukaryota</taxon>
        <taxon>Viridiplantae</taxon>
        <taxon>Streptophyta</taxon>
        <taxon>Embryophyta</taxon>
        <taxon>Tracheophyta</taxon>
        <taxon>Spermatophyta</taxon>
        <taxon>Magnoliopsida</taxon>
        <taxon>eudicotyledons</taxon>
        <taxon>Gunneridae</taxon>
        <taxon>Pentapetalae</taxon>
        <taxon>rosids</taxon>
        <taxon>fabids</taxon>
        <taxon>Rosales</taxon>
        <taxon>Rosaceae</taxon>
        <taxon>Amygdaloideae</taxon>
        <taxon>Maleae</taxon>
        <taxon>Malus</taxon>
    </lineage>
</organism>
<dbReference type="STRING" id="3750.A0A498K7U6"/>
<dbReference type="PANTHER" id="PTHR11764:SF58">
    <property type="entry name" value="BETA-AMYRIN SYNTHASE-RELATED"/>
    <property type="match status" value="1"/>
</dbReference>
<comment type="caution">
    <text evidence="7">The sequence shown here is derived from an EMBL/GenBank/DDBJ whole genome shotgun (WGS) entry which is preliminary data.</text>
</comment>
<dbReference type="EMBL" id="RDQH01000329">
    <property type="protein sequence ID" value="RXI04349.1"/>
    <property type="molecule type" value="Genomic_DNA"/>
</dbReference>
<keyword evidence="4" id="KW-0472">Membrane</keyword>
<dbReference type="Gene3D" id="1.50.10.20">
    <property type="match status" value="2"/>
</dbReference>
<evidence type="ECO:0000256" key="4">
    <source>
        <dbReference type="SAM" id="Phobius"/>
    </source>
</evidence>
<dbReference type="SUPFAM" id="SSF48239">
    <property type="entry name" value="Terpenoid cyclases/Protein prenyltransferases"/>
    <property type="match status" value="1"/>
</dbReference>
<keyword evidence="2" id="KW-0677">Repeat</keyword>
<evidence type="ECO:0000256" key="3">
    <source>
        <dbReference type="ARBA" id="ARBA00023235"/>
    </source>
</evidence>
<dbReference type="Pfam" id="PF13243">
    <property type="entry name" value="SQHop_cyclase_C"/>
    <property type="match status" value="1"/>
</dbReference>
<comment type="similarity">
    <text evidence="1">Belongs to the terpene cyclase/mutase family.</text>
</comment>
<gene>
    <name evidence="7" type="ORF">DVH24_038623</name>
</gene>
<reference evidence="7 8" key="1">
    <citation type="submission" date="2018-10" db="EMBL/GenBank/DDBJ databases">
        <title>A high-quality apple genome assembly.</title>
        <authorList>
            <person name="Hu J."/>
        </authorList>
    </citation>
    <scope>NUCLEOTIDE SEQUENCE [LARGE SCALE GENOMIC DNA]</scope>
    <source>
        <strain evidence="8">cv. HFTH1</strain>
        <tissue evidence="7">Young leaf</tissue>
    </source>
</reference>
<feature type="domain" description="Squalene cyclase N-terminal" evidence="6">
    <location>
        <begin position="99"/>
        <end position="243"/>
    </location>
</feature>
<dbReference type="Proteomes" id="UP000290289">
    <property type="component" value="Chromosome 3"/>
</dbReference>
<keyword evidence="4" id="KW-0812">Transmembrane</keyword>
<dbReference type="Pfam" id="PF13249">
    <property type="entry name" value="SQHop_cyclase_N"/>
    <property type="match status" value="1"/>
</dbReference>
<evidence type="ECO:0000256" key="1">
    <source>
        <dbReference type="ARBA" id="ARBA00009755"/>
    </source>
</evidence>
<evidence type="ECO:0000313" key="7">
    <source>
        <dbReference type="EMBL" id="RXI04349.1"/>
    </source>
</evidence>
<dbReference type="GO" id="GO:0042300">
    <property type="term" value="F:beta-amyrin synthase activity"/>
    <property type="evidence" value="ECO:0007669"/>
    <property type="project" value="TreeGrafter"/>
</dbReference>
<accession>A0A498K7U6</accession>
<feature type="transmembrane region" description="Helical" evidence="4">
    <location>
        <begin position="123"/>
        <end position="145"/>
    </location>
</feature>
<dbReference type="GO" id="GO:0005811">
    <property type="term" value="C:lipid droplet"/>
    <property type="evidence" value="ECO:0007669"/>
    <property type="project" value="InterPro"/>
</dbReference>
<evidence type="ECO:0000259" key="5">
    <source>
        <dbReference type="Pfam" id="PF13243"/>
    </source>
</evidence>
<protein>
    <recommendedName>
        <fullName evidence="9">Squalene cyclase N-terminal domain-containing protein</fullName>
    </recommendedName>
</protein>
<proteinExistence type="inferred from homology"/>
<evidence type="ECO:0000313" key="8">
    <source>
        <dbReference type="Proteomes" id="UP000290289"/>
    </source>
</evidence>
<sequence length="379" mass="42487">MWRLKIGDGADGPYLSSTNNFLGRQTWPFDPHAGTLQERAEVEEARQNYLKNRFQVKPSSDFLWKMQFLREKNSKQAIPPLKINEGDEVTHEIATAAMKRAVHFNSALQSSHGHWPAENSGPLFYLLSLVMCLYITGHLSVVFSVEHRKEIKRYIYNHQNKDGGWGLHIESPSNILRLLGEGPDGGEENAMARGRKWILDHGGVTNILSCVKAWLSILGVYDWSGCNPIPPEYWMLPSFLPMHPGLEVGKSASHMVHGLATAGKTYYNCPAMRNGVNSLLASQGDDSGWGESYLSCLRKKIIPLEGRRSNLVQTAWALMGLIHAHQAERDPTPLHRAAKLLINSQMEDGGFPQQVAYRLHICNTFPLMACVIWSGSLDF</sequence>
<evidence type="ECO:0000256" key="2">
    <source>
        <dbReference type="ARBA" id="ARBA00022737"/>
    </source>
</evidence>
<feature type="domain" description="Squalene cyclase C-terminal" evidence="5">
    <location>
        <begin position="255"/>
        <end position="354"/>
    </location>
</feature>
<dbReference type="PANTHER" id="PTHR11764">
    <property type="entry name" value="TERPENE CYCLASE/MUTASE FAMILY MEMBER"/>
    <property type="match status" value="1"/>
</dbReference>
<dbReference type="InterPro" id="IPR018333">
    <property type="entry name" value="Squalene_cyclase"/>
</dbReference>
<keyword evidence="8" id="KW-1185">Reference proteome</keyword>
<name>A0A498K7U6_MALDO</name>
<dbReference type="AlphaFoldDB" id="A0A498K7U6"/>
<keyword evidence="4" id="KW-1133">Transmembrane helix</keyword>